<comment type="caution">
    <text evidence="1">The sequence shown here is derived from an EMBL/GenBank/DDBJ whole genome shotgun (WGS) entry which is preliminary data.</text>
</comment>
<reference evidence="1 2" key="1">
    <citation type="submission" date="2019-11" db="EMBL/GenBank/DDBJ databases">
        <title>Whole genome sequence of Oryza granulata.</title>
        <authorList>
            <person name="Li W."/>
        </authorList>
    </citation>
    <scope>NUCLEOTIDE SEQUENCE [LARGE SCALE GENOMIC DNA]</scope>
    <source>
        <strain evidence="2">cv. Menghai</strain>
        <tissue evidence="1">Leaf</tissue>
    </source>
</reference>
<protein>
    <submittedName>
        <fullName evidence="1">Uncharacterized protein</fullName>
    </submittedName>
</protein>
<evidence type="ECO:0000313" key="2">
    <source>
        <dbReference type="Proteomes" id="UP000479710"/>
    </source>
</evidence>
<dbReference type="AlphaFoldDB" id="A0A6G1C6A1"/>
<gene>
    <name evidence="1" type="ORF">E2562_013602</name>
</gene>
<dbReference type="EMBL" id="SPHZ02000010">
    <property type="protein sequence ID" value="KAF0895507.1"/>
    <property type="molecule type" value="Genomic_DNA"/>
</dbReference>
<keyword evidence="2" id="KW-1185">Reference proteome</keyword>
<sequence>MRRWPPAKSAARELDAATVVNSSSHRWHPLLVVLLVEVGLREKREAEQQLQLRQLPLHRMTVQMVVEGGRS</sequence>
<proteinExistence type="predicted"/>
<organism evidence="1 2">
    <name type="scientific">Oryza meyeriana var. granulata</name>
    <dbReference type="NCBI Taxonomy" id="110450"/>
    <lineage>
        <taxon>Eukaryota</taxon>
        <taxon>Viridiplantae</taxon>
        <taxon>Streptophyta</taxon>
        <taxon>Embryophyta</taxon>
        <taxon>Tracheophyta</taxon>
        <taxon>Spermatophyta</taxon>
        <taxon>Magnoliopsida</taxon>
        <taxon>Liliopsida</taxon>
        <taxon>Poales</taxon>
        <taxon>Poaceae</taxon>
        <taxon>BOP clade</taxon>
        <taxon>Oryzoideae</taxon>
        <taxon>Oryzeae</taxon>
        <taxon>Oryzinae</taxon>
        <taxon>Oryza</taxon>
        <taxon>Oryza meyeriana</taxon>
    </lineage>
</organism>
<evidence type="ECO:0000313" key="1">
    <source>
        <dbReference type="EMBL" id="KAF0895507.1"/>
    </source>
</evidence>
<name>A0A6G1C6A1_9ORYZ</name>
<accession>A0A6G1C6A1</accession>
<dbReference type="Proteomes" id="UP000479710">
    <property type="component" value="Unassembled WGS sequence"/>
</dbReference>